<evidence type="ECO:0000256" key="1">
    <source>
        <dbReference type="SAM" id="MobiDB-lite"/>
    </source>
</evidence>
<evidence type="ECO:0000313" key="2">
    <source>
        <dbReference type="EMBL" id="KAL3783456.1"/>
    </source>
</evidence>
<feature type="region of interest" description="Disordered" evidence="1">
    <location>
        <begin position="1"/>
        <end position="49"/>
    </location>
</feature>
<name>A0ABD3P7Y7_9STRA</name>
<organism evidence="2 3">
    <name type="scientific">Cyclotella cryptica</name>
    <dbReference type="NCBI Taxonomy" id="29204"/>
    <lineage>
        <taxon>Eukaryota</taxon>
        <taxon>Sar</taxon>
        <taxon>Stramenopiles</taxon>
        <taxon>Ochrophyta</taxon>
        <taxon>Bacillariophyta</taxon>
        <taxon>Coscinodiscophyceae</taxon>
        <taxon>Thalassiosirophycidae</taxon>
        <taxon>Stephanodiscales</taxon>
        <taxon>Stephanodiscaceae</taxon>
        <taxon>Cyclotella</taxon>
    </lineage>
</organism>
<dbReference type="Proteomes" id="UP001516023">
    <property type="component" value="Unassembled WGS sequence"/>
</dbReference>
<proteinExistence type="predicted"/>
<sequence length="354" mass="40061">MQCVFIQRDTPKDSDSAPPPQSPIIPPSNHPHHATTLRHNENSTRSSSRKNRVYALRDFLLQTYFSNPPPPPPAPTTVLDVAGGRGDLSFLLHNIDGIDSIIADPRSPNFRRLVQSVEFLVRHPDEAALRSVEGLPTFQPLAKWIPRLMERRGVNVLAGGDHDDGIPKVRLSMPRNLRLHVDDRLVTALRDVISYRDGSLMWKDDLRSWDEYWELEANRIACNKTYYGGTVPKPMINDSKACGANRQINDSRVALEALTSLDLIVGFHPDQATEAAIDLAILLRIPFAVVPCCVFPSEFANRYLNGKFVKSYDDFLKYLLTKHDKIRMSRLRFIESDTAKSIVLYMLKEDFGES</sequence>
<dbReference type="PANTHER" id="PTHR36971">
    <property type="entry name" value="UNNAMED PRODUCT"/>
    <property type="match status" value="1"/>
</dbReference>
<accession>A0ABD3P7Y7</accession>
<feature type="compositionally biased region" description="Pro residues" evidence="1">
    <location>
        <begin position="17"/>
        <end position="29"/>
    </location>
</feature>
<protein>
    <submittedName>
        <fullName evidence="2">Uncharacterized protein</fullName>
    </submittedName>
</protein>
<comment type="caution">
    <text evidence="2">The sequence shown here is derived from an EMBL/GenBank/DDBJ whole genome shotgun (WGS) entry which is preliminary data.</text>
</comment>
<keyword evidence="3" id="KW-1185">Reference proteome</keyword>
<evidence type="ECO:0000313" key="3">
    <source>
        <dbReference type="Proteomes" id="UP001516023"/>
    </source>
</evidence>
<dbReference type="EMBL" id="JABMIG020000260">
    <property type="protein sequence ID" value="KAL3783456.1"/>
    <property type="molecule type" value="Genomic_DNA"/>
</dbReference>
<dbReference type="AlphaFoldDB" id="A0ABD3P7Y7"/>
<reference evidence="2 3" key="1">
    <citation type="journal article" date="2020" name="G3 (Bethesda)">
        <title>Improved Reference Genome for Cyclotella cryptica CCMP332, a Model for Cell Wall Morphogenesis, Salinity Adaptation, and Lipid Production in Diatoms (Bacillariophyta).</title>
        <authorList>
            <person name="Roberts W.R."/>
            <person name="Downey K.M."/>
            <person name="Ruck E.C."/>
            <person name="Traller J.C."/>
            <person name="Alverson A.J."/>
        </authorList>
    </citation>
    <scope>NUCLEOTIDE SEQUENCE [LARGE SCALE GENOMIC DNA]</scope>
    <source>
        <strain evidence="2 3">CCMP332</strain>
    </source>
</reference>
<dbReference type="PANTHER" id="PTHR36971:SF1">
    <property type="entry name" value="METHYLTRANSFERASE DOMAIN-CONTAINING PROTEIN"/>
    <property type="match status" value="1"/>
</dbReference>
<gene>
    <name evidence="2" type="ORF">HJC23_008648</name>
</gene>